<dbReference type="EMBL" id="JAKLMC020000038">
    <property type="protein sequence ID" value="KAK5949225.1"/>
    <property type="molecule type" value="Genomic_DNA"/>
</dbReference>
<dbReference type="AlphaFoldDB" id="A0AAN8EAF3"/>
<feature type="region of interest" description="Disordered" evidence="1">
    <location>
        <begin position="87"/>
        <end position="107"/>
    </location>
</feature>
<evidence type="ECO:0000256" key="1">
    <source>
        <dbReference type="SAM" id="MobiDB-lite"/>
    </source>
</evidence>
<sequence length="144" mass="15879">MLSFIQRILQPDTSRKRKRTTDHTSPAEIEDLRQTIIDNEPFADSEDREKAIAEFLGQEDGGDASPAKKRVKQVGSALNGRLSTISEGCEGCEDEKGGGGNGSDEEMVDVELRPQGIQRSEGSDDGMVVDRDLWMWKGGNVLQR</sequence>
<keyword evidence="3" id="KW-1185">Reference proteome</keyword>
<gene>
    <name evidence="2" type="ORF">OHC33_009766</name>
</gene>
<accession>A0AAN8EAF3</accession>
<protein>
    <submittedName>
        <fullName evidence="2">Uncharacterized protein</fullName>
    </submittedName>
</protein>
<organism evidence="2 3">
    <name type="scientific">Knufia fluminis</name>
    <dbReference type="NCBI Taxonomy" id="191047"/>
    <lineage>
        <taxon>Eukaryota</taxon>
        <taxon>Fungi</taxon>
        <taxon>Dikarya</taxon>
        <taxon>Ascomycota</taxon>
        <taxon>Pezizomycotina</taxon>
        <taxon>Eurotiomycetes</taxon>
        <taxon>Chaetothyriomycetidae</taxon>
        <taxon>Chaetothyriales</taxon>
        <taxon>Trichomeriaceae</taxon>
        <taxon>Knufia</taxon>
    </lineage>
</organism>
<evidence type="ECO:0000313" key="3">
    <source>
        <dbReference type="Proteomes" id="UP001316803"/>
    </source>
</evidence>
<name>A0AAN8EAF3_9EURO</name>
<comment type="caution">
    <text evidence="2">The sequence shown here is derived from an EMBL/GenBank/DDBJ whole genome shotgun (WGS) entry which is preliminary data.</text>
</comment>
<proteinExistence type="predicted"/>
<feature type="region of interest" description="Disordered" evidence="1">
    <location>
        <begin position="1"/>
        <end position="28"/>
    </location>
</feature>
<reference evidence="2 3" key="1">
    <citation type="submission" date="2022-12" db="EMBL/GenBank/DDBJ databases">
        <title>Genomic features and morphological characterization of a novel Knufia sp. strain isolated from spacecraft assembly facility.</title>
        <authorList>
            <person name="Teixeira M."/>
            <person name="Chander A.M."/>
            <person name="Stajich J.E."/>
            <person name="Venkateswaran K."/>
        </authorList>
    </citation>
    <scope>NUCLEOTIDE SEQUENCE [LARGE SCALE GENOMIC DNA]</scope>
    <source>
        <strain evidence="2 3">FJI-L2-BK-P2</strain>
    </source>
</reference>
<dbReference type="Proteomes" id="UP001316803">
    <property type="component" value="Unassembled WGS sequence"/>
</dbReference>
<evidence type="ECO:0000313" key="2">
    <source>
        <dbReference type="EMBL" id="KAK5949225.1"/>
    </source>
</evidence>